<evidence type="ECO:0000313" key="1">
    <source>
        <dbReference type="EMBL" id="GAA0569773.1"/>
    </source>
</evidence>
<comment type="caution">
    <text evidence="1">The sequence shown here is derived from an EMBL/GenBank/DDBJ whole genome shotgun (WGS) entry which is preliminary data.</text>
</comment>
<reference evidence="2" key="1">
    <citation type="journal article" date="2019" name="Int. J. Syst. Evol. Microbiol.">
        <title>The Global Catalogue of Microorganisms (GCM) 10K type strain sequencing project: providing services to taxonomists for standard genome sequencing and annotation.</title>
        <authorList>
            <consortium name="The Broad Institute Genomics Platform"/>
            <consortium name="The Broad Institute Genome Sequencing Center for Infectious Disease"/>
            <person name="Wu L."/>
            <person name="Ma J."/>
        </authorList>
    </citation>
    <scope>NUCLEOTIDE SEQUENCE [LARGE SCALE GENOMIC DNA]</scope>
    <source>
        <strain evidence="2">JCM 10667</strain>
    </source>
</reference>
<evidence type="ECO:0000313" key="2">
    <source>
        <dbReference type="Proteomes" id="UP001501427"/>
    </source>
</evidence>
<name>A0ABP3PL42_9ACTN</name>
<dbReference type="EMBL" id="BAAAHD010000027">
    <property type="protein sequence ID" value="GAA0569773.1"/>
    <property type="molecule type" value="Genomic_DNA"/>
</dbReference>
<dbReference type="Proteomes" id="UP001501427">
    <property type="component" value="Unassembled WGS sequence"/>
</dbReference>
<accession>A0ABP3PL42</accession>
<gene>
    <name evidence="1" type="ORF">GCM10009546_35720</name>
</gene>
<organism evidence="1 2">
    <name type="scientific">Actinomadura livida</name>
    <dbReference type="NCBI Taxonomy" id="79909"/>
    <lineage>
        <taxon>Bacteria</taxon>
        <taxon>Bacillati</taxon>
        <taxon>Actinomycetota</taxon>
        <taxon>Actinomycetes</taxon>
        <taxon>Streptosporangiales</taxon>
        <taxon>Thermomonosporaceae</taxon>
        <taxon>Actinomadura</taxon>
    </lineage>
</organism>
<protein>
    <submittedName>
        <fullName evidence="1">Uncharacterized protein</fullName>
    </submittedName>
</protein>
<keyword evidence="2" id="KW-1185">Reference proteome</keyword>
<proteinExistence type="predicted"/>
<sequence>MTVGGMVAVPRPQSPENLRNAFDQYGRTFAAHGQIAQFEYDTSGNTIEGSGANDETGFKRKGFGVGMTDEKTWAKYRSGRYRDNQAPRLGWQTLAKCPRG</sequence>